<evidence type="ECO:0000313" key="2">
    <source>
        <dbReference type="EMBL" id="MCV6823250.1"/>
    </source>
</evidence>
<proteinExistence type="predicted"/>
<keyword evidence="1" id="KW-0472">Membrane</keyword>
<comment type="caution">
    <text evidence="2">The sequence shown here is derived from an EMBL/GenBank/DDBJ whole genome shotgun (WGS) entry which is preliminary data.</text>
</comment>
<reference evidence="2" key="1">
    <citation type="submission" date="2022-10" db="EMBL/GenBank/DDBJ databases">
        <authorList>
            <person name="Yue Y."/>
        </authorList>
    </citation>
    <scope>NUCLEOTIDE SEQUENCE</scope>
    <source>
        <strain evidence="2">Z654</strain>
    </source>
</reference>
<organism evidence="2 3">
    <name type="scientific">Halocynthiibacter halioticoli</name>
    <dbReference type="NCBI Taxonomy" id="2986804"/>
    <lineage>
        <taxon>Bacteria</taxon>
        <taxon>Pseudomonadati</taxon>
        <taxon>Pseudomonadota</taxon>
        <taxon>Alphaproteobacteria</taxon>
        <taxon>Rhodobacterales</taxon>
        <taxon>Paracoccaceae</taxon>
        <taxon>Halocynthiibacter</taxon>
    </lineage>
</organism>
<gene>
    <name evidence="2" type="ORF">OH136_01670</name>
</gene>
<dbReference type="EMBL" id="JAOYFC010000001">
    <property type="protein sequence ID" value="MCV6823250.1"/>
    <property type="molecule type" value="Genomic_DNA"/>
</dbReference>
<dbReference type="RefSeq" id="WP_263952086.1">
    <property type="nucleotide sequence ID" value="NZ_JAOYFC010000001.1"/>
</dbReference>
<evidence type="ECO:0000256" key="1">
    <source>
        <dbReference type="SAM" id="Phobius"/>
    </source>
</evidence>
<name>A0AAE3IY40_9RHOB</name>
<keyword evidence="1" id="KW-1133">Transmembrane helix</keyword>
<keyword evidence="3" id="KW-1185">Reference proteome</keyword>
<dbReference type="AlphaFoldDB" id="A0AAE3IY40"/>
<accession>A0AAE3IY40</accession>
<evidence type="ECO:0000313" key="3">
    <source>
        <dbReference type="Proteomes" id="UP001208041"/>
    </source>
</evidence>
<feature type="transmembrane region" description="Helical" evidence="1">
    <location>
        <begin position="24"/>
        <end position="44"/>
    </location>
</feature>
<dbReference type="Proteomes" id="UP001208041">
    <property type="component" value="Unassembled WGS sequence"/>
</dbReference>
<keyword evidence="1" id="KW-0812">Transmembrane</keyword>
<sequence>MVIYLIIIGAAAGFIATRLMKVEANIVITMAIGIGGALIGGLLLRVLLSVLGIGAGLVGAILGAVLLIWLYQTYIQKNGPRF</sequence>
<protein>
    <submittedName>
        <fullName evidence="2">GlsB/YeaQ/YmgE family stress response membrane protein</fullName>
    </submittedName>
</protein>
<feature type="transmembrane region" description="Helical" evidence="1">
    <location>
        <begin position="50"/>
        <end position="71"/>
    </location>
</feature>